<sequence length="119" mass="13590">MEGGDGNSVRQTRQQRTQSPSAVASDMKSHLYCFVASLPYLRVSLSFTSINHFFVLRARINLPRQLHNNCTTQQLPYVKFLVSLTHNRFIVLVFAGYVWLPMQQTLEFEPLSSLLASNL</sequence>
<proteinExistence type="predicted"/>
<evidence type="ECO:0000256" key="1">
    <source>
        <dbReference type="SAM" id="MobiDB-lite"/>
    </source>
</evidence>
<keyword evidence="2" id="KW-0472">Membrane</keyword>
<gene>
    <name evidence="3" type="ORF">VNO78_25171</name>
</gene>
<evidence type="ECO:0000313" key="3">
    <source>
        <dbReference type="EMBL" id="KAK7389875.1"/>
    </source>
</evidence>
<evidence type="ECO:0000313" key="4">
    <source>
        <dbReference type="Proteomes" id="UP001386955"/>
    </source>
</evidence>
<keyword evidence="4" id="KW-1185">Reference proteome</keyword>
<feature type="region of interest" description="Disordered" evidence="1">
    <location>
        <begin position="1"/>
        <end position="24"/>
    </location>
</feature>
<dbReference type="AlphaFoldDB" id="A0AAN9S5F8"/>
<feature type="transmembrane region" description="Helical" evidence="2">
    <location>
        <begin position="29"/>
        <end position="56"/>
    </location>
</feature>
<dbReference type="Proteomes" id="UP001386955">
    <property type="component" value="Unassembled WGS sequence"/>
</dbReference>
<organism evidence="3 4">
    <name type="scientific">Psophocarpus tetragonolobus</name>
    <name type="common">Winged bean</name>
    <name type="synonym">Dolichos tetragonolobus</name>
    <dbReference type="NCBI Taxonomy" id="3891"/>
    <lineage>
        <taxon>Eukaryota</taxon>
        <taxon>Viridiplantae</taxon>
        <taxon>Streptophyta</taxon>
        <taxon>Embryophyta</taxon>
        <taxon>Tracheophyta</taxon>
        <taxon>Spermatophyta</taxon>
        <taxon>Magnoliopsida</taxon>
        <taxon>eudicotyledons</taxon>
        <taxon>Gunneridae</taxon>
        <taxon>Pentapetalae</taxon>
        <taxon>rosids</taxon>
        <taxon>fabids</taxon>
        <taxon>Fabales</taxon>
        <taxon>Fabaceae</taxon>
        <taxon>Papilionoideae</taxon>
        <taxon>50 kb inversion clade</taxon>
        <taxon>NPAAA clade</taxon>
        <taxon>indigoferoid/millettioid clade</taxon>
        <taxon>Phaseoleae</taxon>
        <taxon>Psophocarpus</taxon>
    </lineage>
</organism>
<keyword evidence="2" id="KW-0812">Transmembrane</keyword>
<feature type="transmembrane region" description="Helical" evidence="2">
    <location>
        <begin position="77"/>
        <end position="100"/>
    </location>
</feature>
<protein>
    <submittedName>
        <fullName evidence="3">Uncharacterized protein</fullName>
    </submittedName>
</protein>
<reference evidence="3 4" key="1">
    <citation type="submission" date="2024-01" db="EMBL/GenBank/DDBJ databases">
        <title>The genomes of 5 underutilized Papilionoideae crops provide insights into root nodulation and disease resistanc.</title>
        <authorList>
            <person name="Jiang F."/>
        </authorList>
    </citation>
    <scope>NUCLEOTIDE SEQUENCE [LARGE SCALE GENOMIC DNA]</scope>
    <source>
        <strain evidence="3">DUOXIRENSHENG_FW03</strain>
        <tissue evidence="3">Leaves</tissue>
    </source>
</reference>
<dbReference type="EMBL" id="JAYMYS010000006">
    <property type="protein sequence ID" value="KAK7389875.1"/>
    <property type="molecule type" value="Genomic_DNA"/>
</dbReference>
<evidence type="ECO:0000256" key="2">
    <source>
        <dbReference type="SAM" id="Phobius"/>
    </source>
</evidence>
<accession>A0AAN9S5F8</accession>
<comment type="caution">
    <text evidence="3">The sequence shown here is derived from an EMBL/GenBank/DDBJ whole genome shotgun (WGS) entry which is preliminary data.</text>
</comment>
<keyword evidence="2" id="KW-1133">Transmembrane helix</keyword>
<name>A0AAN9S5F8_PSOTE</name>